<dbReference type="InterPro" id="IPR000835">
    <property type="entry name" value="HTH_MarR-typ"/>
</dbReference>
<gene>
    <name evidence="5" type="ORF">CL176_03855</name>
</gene>
<dbReference type="Proteomes" id="UP000263232">
    <property type="component" value="Chromosome"/>
</dbReference>
<protein>
    <submittedName>
        <fullName evidence="5">MarR family transcriptional regulator</fullName>
    </submittedName>
</protein>
<dbReference type="GO" id="GO:0003677">
    <property type="term" value="F:DNA binding"/>
    <property type="evidence" value="ECO:0007669"/>
    <property type="project" value="UniProtKB-KW"/>
</dbReference>
<name>A0A347WJH8_9LACT</name>
<evidence type="ECO:0000256" key="2">
    <source>
        <dbReference type="ARBA" id="ARBA00023125"/>
    </source>
</evidence>
<dbReference type="PRINTS" id="PR00598">
    <property type="entry name" value="HTHMARR"/>
</dbReference>
<keyword evidence="3" id="KW-0804">Transcription</keyword>
<dbReference type="Gene3D" id="1.10.10.10">
    <property type="entry name" value="Winged helix-like DNA-binding domain superfamily/Winged helix DNA-binding domain"/>
    <property type="match status" value="1"/>
</dbReference>
<dbReference type="KEGG" id="abae:CL176_03855"/>
<keyword evidence="2" id="KW-0238">DNA-binding</keyword>
<dbReference type="PANTHER" id="PTHR42756">
    <property type="entry name" value="TRANSCRIPTIONAL REGULATOR, MARR"/>
    <property type="match status" value="1"/>
</dbReference>
<dbReference type="GO" id="GO:0003700">
    <property type="term" value="F:DNA-binding transcription factor activity"/>
    <property type="evidence" value="ECO:0007669"/>
    <property type="project" value="InterPro"/>
</dbReference>
<keyword evidence="6" id="KW-1185">Reference proteome</keyword>
<dbReference type="PANTHER" id="PTHR42756:SF1">
    <property type="entry name" value="TRANSCRIPTIONAL REPRESSOR OF EMRAB OPERON"/>
    <property type="match status" value="1"/>
</dbReference>
<dbReference type="InterPro" id="IPR036388">
    <property type="entry name" value="WH-like_DNA-bd_sf"/>
</dbReference>
<dbReference type="AlphaFoldDB" id="A0A347WJH8"/>
<keyword evidence="1" id="KW-0805">Transcription regulation</keyword>
<dbReference type="PROSITE" id="PS50995">
    <property type="entry name" value="HTH_MARR_2"/>
    <property type="match status" value="1"/>
</dbReference>
<evidence type="ECO:0000259" key="4">
    <source>
        <dbReference type="PROSITE" id="PS50995"/>
    </source>
</evidence>
<proteinExistence type="predicted"/>
<organism evidence="5 6">
    <name type="scientific">Suicoccus acidiformans</name>
    <dbReference type="NCBI Taxonomy" id="2036206"/>
    <lineage>
        <taxon>Bacteria</taxon>
        <taxon>Bacillati</taxon>
        <taxon>Bacillota</taxon>
        <taxon>Bacilli</taxon>
        <taxon>Lactobacillales</taxon>
        <taxon>Aerococcaceae</taxon>
        <taxon>Suicoccus</taxon>
    </lineage>
</organism>
<accession>A0A347WJH8</accession>
<dbReference type="EMBL" id="CP023434">
    <property type="protein sequence ID" value="AXY25235.1"/>
    <property type="molecule type" value="Genomic_DNA"/>
</dbReference>
<feature type="domain" description="HTH marR-type" evidence="4">
    <location>
        <begin position="1"/>
        <end position="139"/>
    </location>
</feature>
<evidence type="ECO:0000256" key="3">
    <source>
        <dbReference type="ARBA" id="ARBA00023163"/>
    </source>
</evidence>
<evidence type="ECO:0000256" key="1">
    <source>
        <dbReference type="ARBA" id="ARBA00023015"/>
    </source>
</evidence>
<dbReference type="InterPro" id="IPR036390">
    <property type="entry name" value="WH_DNA-bd_sf"/>
</dbReference>
<evidence type="ECO:0000313" key="5">
    <source>
        <dbReference type="EMBL" id="AXY25235.1"/>
    </source>
</evidence>
<dbReference type="RefSeq" id="WP_118990148.1">
    <property type="nucleotide sequence ID" value="NZ_CP023434.1"/>
</dbReference>
<evidence type="ECO:0000313" key="6">
    <source>
        <dbReference type="Proteomes" id="UP000263232"/>
    </source>
</evidence>
<dbReference type="Pfam" id="PF01047">
    <property type="entry name" value="MarR"/>
    <property type="match status" value="1"/>
</dbReference>
<sequence length="144" mass="16297">MNRNEEALKAFIGIRRTADLLEKHVAEDVKRYGLNINEFGVLELLYHKGSSPVQKIKEKILVASSSTTYVIDKLCAKGLVYRHQSEEDRRITLVSLSHEGYTLIDEIFPSHAIAIEACFDSLNEEELSNLRTSLKKISAKVPTH</sequence>
<reference evidence="5 6" key="1">
    <citation type="submission" date="2017-09" db="EMBL/GenBank/DDBJ databases">
        <title>Complete genome sequence of Oxytococcus suis strain ZY16052.</title>
        <authorList>
            <person name="Li F."/>
        </authorList>
    </citation>
    <scope>NUCLEOTIDE SEQUENCE [LARGE SCALE GENOMIC DNA]</scope>
    <source>
        <strain evidence="5 6">ZY16052</strain>
    </source>
</reference>
<dbReference type="SUPFAM" id="SSF46785">
    <property type="entry name" value="Winged helix' DNA-binding domain"/>
    <property type="match status" value="1"/>
</dbReference>
<dbReference type="SMART" id="SM00347">
    <property type="entry name" value="HTH_MARR"/>
    <property type="match status" value="1"/>
</dbReference>
<dbReference type="OrthoDB" id="9799747at2"/>